<keyword evidence="1" id="KW-0548">Nucleotidyltransferase</keyword>
<comment type="caution">
    <text evidence="1">The sequence shown here is derived from an EMBL/GenBank/DDBJ whole genome shotgun (WGS) entry which is preliminary data.</text>
</comment>
<sequence>MNLRYIGDSERGTICPNYPRYNGCLVEAKARLSIENELARITPLVESALITTA</sequence>
<dbReference type="AlphaFoldDB" id="A0A9K3IL84"/>
<evidence type="ECO:0000313" key="2">
    <source>
        <dbReference type="Proteomes" id="UP000215914"/>
    </source>
</evidence>
<dbReference type="GO" id="GO:0003887">
    <property type="term" value="F:DNA-directed DNA polymerase activity"/>
    <property type="evidence" value="ECO:0007669"/>
    <property type="project" value="UniProtKB-KW"/>
</dbReference>
<dbReference type="Proteomes" id="UP000215914">
    <property type="component" value="Unassembled WGS sequence"/>
</dbReference>
<reference evidence="1" key="1">
    <citation type="journal article" date="2017" name="Nature">
        <title>The sunflower genome provides insights into oil metabolism, flowering and Asterid evolution.</title>
        <authorList>
            <person name="Badouin H."/>
            <person name="Gouzy J."/>
            <person name="Grassa C.J."/>
            <person name="Murat F."/>
            <person name="Staton S.E."/>
            <person name="Cottret L."/>
            <person name="Lelandais-Briere C."/>
            <person name="Owens G.L."/>
            <person name="Carrere S."/>
            <person name="Mayjonade B."/>
            <person name="Legrand L."/>
            <person name="Gill N."/>
            <person name="Kane N.C."/>
            <person name="Bowers J.E."/>
            <person name="Hubner S."/>
            <person name="Bellec A."/>
            <person name="Berard A."/>
            <person name="Berges H."/>
            <person name="Blanchet N."/>
            <person name="Boniface M.C."/>
            <person name="Brunel D."/>
            <person name="Catrice O."/>
            <person name="Chaidir N."/>
            <person name="Claudel C."/>
            <person name="Donnadieu C."/>
            <person name="Faraut T."/>
            <person name="Fievet G."/>
            <person name="Helmstetter N."/>
            <person name="King M."/>
            <person name="Knapp S.J."/>
            <person name="Lai Z."/>
            <person name="Le Paslier M.C."/>
            <person name="Lippi Y."/>
            <person name="Lorenzon L."/>
            <person name="Mandel J.R."/>
            <person name="Marage G."/>
            <person name="Marchand G."/>
            <person name="Marquand E."/>
            <person name="Bret-Mestries E."/>
            <person name="Morien E."/>
            <person name="Nambeesan S."/>
            <person name="Nguyen T."/>
            <person name="Pegot-Espagnet P."/>
            <person name="Pouilly N."/>
            <person name="Raftis F."/>
            <person name="Sallet E."/>
            <person name="Schiex T."/>
            <person name="Thomas J."/>
            <person name="Vandecasteele C."/>
            <person name="Vares D."/>
            <person name="Vear F."/>
            <person name="Vautrin S."/>
            <person name="Crespi M."/>
            <person name="Mangin B."/>
            <person name="Burke J.M."/>
            <person name="Salse J."/>
            <person name="Munos S."/>
            <person name="Vincourt P."/>
            <person name="Rieseberg L.H."/>
            <person name="Langlade N.B."/>
        </authorList>
    </citation>
    <scope>NUCLEOTIDE SEQUENCE</scope>
    <source>
        <tissue evidence="1">Leaves</tissue>
    </source>
</reference>
<evidence type="ECO:0000313" key="1">
    <source>
        <dbReference type="EMBL" id="KAF5798902.1"/>
    </source>
</evidence>
<dbReference type="EMBL" id="MNCJ02000322">
    <property type="protein sequence ID" value="KAF5798902.1"/>
    <property type="molecule type" value="Genomic_DNA"/>
</dbReference>
<keyword evidence="1" id="KW-0808">Transferase</keyword>
<gene>
    <name evidence="1" type="ORF">HanXRQr2_Chr07g0298381</name>
</gene>
<reference evidence="1" key="2">
    <citation type="submission" date="2020-06" db="EMBL/GenBank/DDBJ databases">
        <title>Helianthus annuus Genome sequencing and assembly Release 2.</title>
        <authorList>
            <person name="Gouzy J."/>
            <person name="Langlade N."/>
            <person name="Munos S."/>
        </authorList>
    </citation>
    <scope>NUCLEOTIDE SEQUENCE</scope>
    <source>
        <tissue evidence="1">Leaves</tissue>
    </source>
</reference>
<dbReference type="Gramene" id="mRNA:HanXRQr2_Chr07g0298381">
    <property type="protein sequence ID" value="mRNA:HanXRQr2_Chr07g0298381"/>
    <property type="gene ID" value="HanXRQr2_Chr07g0298381"/>
</dbReference>
<accession>A0A9K3IL84</accession>
<organism evidence="1 2">
    <name type="scientific">Helianthus annuus</name>
    <name type="common">Common sunflower</name>
    <dbReference type="NCBI Taxonomy" id="4232"/>
    <lineage>
        <taxon>Eukaryota</taxon>
        <taxon>Viridiplantae</taxon>
        <taxon>Streptophyta</taxon>
        <taxon>Embryophyta</taxon>
        <taxon>Tracheophyta</taxon>
        <taxon>Spermatophyta</taxon>
        <taxon>Magnoliopsida</taxon>
        <taxon>eudicotyledons</taxon>
        <taxon>Gunneridae</taxon>
        <taxon>Pentapetalae</taxon>
        <taxon>asterids</taxon>
        <taxon>campanulids</taxon>
        <taxon>Asterales</taxon>
        <taxon>Asteraceae</taxon>
        <taxon>Asteroideae</taxon>
        <taxon>Heliantheae alliance</taxon>
        <taxon>Heliantheae</taxon>
        <taxon>Helianthus</taxon>
    </lineage>
</organism>
<proteinExistence type="predicted"/>
<keyword evidence="1" id="KW-0239">DNA-directed DNA polymerase</keyword>
<keyword evidence="2" id="KW-1185">Reference proteome</keyword>
<name>A0A9K3IL84_HELAN</name>
<protein>
    <submittedName>
        <fullName evidence="1">DNA-directed DNA polymerase</fullName>
        <ecNumber evidence="1">2.7.7.7</ecNumber>
    </submittedName>
</protein>
<dbReference type="EC" id="2.7.7.7" evidence="1"/>